<evidence type="ECO:0000313" key="1">
    <source>
        <dbReference type="EMBL" id="KAJ9100681.1"/>
    </source>
</evidence>
<sequence>MSKYAQRLREAKSILATLEGEKPHSSVTDWVEILTSERYTEDSLDGVTELMESIRLLGFEGVTESSRAIRKKLKYGNVHRQIRALTILRALSENGTKGYQHSFANAQLIQRLREMATDDDPKNKELASLYAQYSGKRVAPPVARVTPKTSMDDSTPVRKPTNEFENLDHSWAPSGGVRDTSYADYSDLREDAERRKREREARAALEAREAEIERRERAIKNKESEKAKAELYRQKLTEEEINRRSLNEKERLAKEKAKNQPKRPPFNFEKEKPQILISIANASQAAINLVNACRLVDREKERLQENLKVQDNLEKAKIARRPIIRFIQLVNDEEYVGTLLEANEKIVEAIQLYDRVADPKVVMLSRANIQFQAKPPFSVKNPTSRACRIPAAQL</sequence>
<evidence type="ECO:0000313" key="2">
    <source>
        <dbReference type="Proteomes" id="UP001227268"/>
    </source>
</evidence>
<dbReference type="Proteomes" id="UP001227268">
    <property type="component" value="Unassembled WGS sequence"/>
</dbReference>
<gene>
    <name evidence="1" type="ORF">QFC21_003726</name>
</gene>
<reference evidence="1" key="1">
    <citation type="submission" date="2023-04" db="EMBL/GenBank/DDBJ databases">
        <title>Draft Genome sequencing of Naganishia species isolated from polar environments using Oxford Nanopore Technology.</title>
        <authorList>
            <person name="Leo P."/>
            <person name="Venkateswaran K."/>
        </authorList>
    </citation>
    <scope>NUCLEOTIDE SEQUENCE</scope>
    <source>
        <strain evidence="1">MNA-CCFEE 5423</strain>
    </source>
</reference>
<accession>A0ACC2VPH3</accession>
<protein>
    <submittedName>
        <fullName evidence="1">Uncharacterized protein</fullName>
    </submittedName>
</protein>
<dbReference type="EMBL" id="JASBWT010000011">
    <property type="protein sequence ID" value="KAJ9100681.1"/>
    <property type="molecule type" value="Genomic_DNA"/>
</dbReference>
<keyword evidence="2" id="KW-1185">Reference proteome</keyword>
<comment type="caution">
    <text evidence="1">The sequence shown here is derived from an EMBL/GenBank/DDBJ whole genome shotgun (WGS) entry which is preliminary data.</text>
</comment>
<organism evidence="1 2">
    <name type="scientific">Naganishia friedmannii</name>
    <dbReference type="NCBI Taxonomy" id="89922"/>
    <lineage>
        <taxon>Eukaryota</taxon>
        <taxon>Fungi</taxon>
        <taxon>Dikarya</taxon>
        <taxon>Basidiomycota</taxon>
        <taxon>Agaricomycotina</taxon>
        <taxon>Tremellomycetes</taxon>
        <taxon>Filobasidiales</taxon>
        <taxon>Filobasidiaceae</taxon>
        <taxon>Naganishia</taxon>
    </lineage>
</organism>
<proteinExistence type="predicted"/>
<name>A0ACC2VPH3_9TREE</name>